<keyword evidence="3" id="KW-0653">Protein transport</keyword>
<dbReference type="GeneID" id="19205015"/>
<feature type="compositionally biased region" description="Polar residues" evidence="5">
    <location>
        <begin position="742"/>
        <end position="752"/>
    </location>
</feature>
<dbReference type="GO" id="GO:0016192">
    <property type="term" value="P:vesicle-mediated transport"/>
    <property type="evidence" value="ECO:0007669"/>
    <property type="project" value="InterPro"/>
</dbReference>
<feature type="compositionally biased region" description="Basic and acidic residues" evidence="5">
    <location>
        <begin position="706"/>
        <end position="727"/>
    </location>
</feature>
<evidence type="ECO:0000256" key="5">
    <source>
        <dbReference type="SAM" id="MobiDB-lite"/>
    </source>
</evidence>
<feature type="compositionally biased region" description="Low complexity" evidence="5">
    <location>
        <begin position="638"/>
        <end position="658"/>
    </location>
</feature>
<comment type="subcellular location">
    <subcellularLocation>
        <location evidence="1">Endomembrane system</location>
    </subcellularLocation>
</comment>
<dbReference type="AlphaFoldDB" id="A0A5M3MUW4"/>
<dbReference type="SUPFAM" id="SSF48371">
    <property type="entry name" value="ARM repeat"/>
    <property type="match status" value="1"/>
</dbReference>
<gene>
    <name evidence="7" type="ORF">CONPUDRAFT_163860</name>
</gene>
<dbReference type="InterPro" id="IPR016024">
    <property type="entry name" value="ARM-type_fold"/>
</dbReference>
<dbReference type="OMA" id="IGYLFCA"/>
<dbReference type="KEGG" id="cput:CONPUDRAFT_163860"/>
<dbReference type="InterPro" id="IPR011989">
    <property type="entry name" value="ARM-like"/>
</dbReference>
<proteinExistence type="predicted"/>
<feature type="region of interest" description="Disordered" evidence="5">
    <location>
        <begin position="739"/>
        <end position="758"/>
    </location>
</feature>
<accession>A0A5M3MUW4</accession>
<dbReference type="PANTHER" id="PTHR22780">
    <property type="entry name" value="ADAPTIN, ALPHA/GAMMA/EPSILON"/>
    <property type="match status" value="1"/>
</dbReference>
<feature type="domain" description="Clathrin/coatomer adaptor adaptin-like N-terminal" evidence="6">
    <location>
        <begin position="94"/>
        <end position="215"/>
    </location>
</feature>
<reference evidence="8" key="1">
    <citation type="journal article" date="2012" name="Science">
        <title>The Paleozoic origin of enzymatic lignin decomposition reconstructed from 31 fungal genomes.</title>
        <authorList>
            <person name="Floudas D."/>
            <person name="Binder M."/>
            <person name="Riley R."/>
            <person name="Barry K."/>
            <person name="Blanchette R.A."/>
            <person name="Henrissat B."/>
            <person name="Martinez A.T."/>
            <person name="Otillar R."/>
            <person name="Spatafora J.W."/>
            <person name="Yadav J.S."/>
            <person name="Aerts A."/>
            <person name="Benoit I."/>
            <person name="Boyd A."/>
            <person name="Carlson A."/>
            <person name="Copeland A."/>
            <person name="Coutinho P.M."/>
            <person name="de Vries R.P."/>
            <person name="Ferreira P."/>
            <person name="Findley K."/>
            <person name="Foster B."/>
            <person name="Gaskell J."/>
            <person name="Glotzer D."/>
            <person name="Gorecki P."/>
            <person name="Heitman J."/>
            <person name="Hesse C."/>
            <person name="Hori C."/>
            <person name="Igarashi K."/>
            <person name="Jurgens J.A."/>
            <person name="Kallen N."/>
            <person name="Kersten P."/>
            <person name="Kohler A."/>
            <person name="Kuees U."/>
            <person name="Kumar T.K.A."/>
            <person name="Kuo A."/>
            <person name="LaButti K."/>
            <person name="Larrondo L.F."/>
            <person name="Lindquist E."/>
            <person name="Ling A."/>
            <person name="Lombard V."/>
            <person name="Lucas S."/>
            <person name="Lundell T."/>
            <person name="Martin R."/>
            <person name="McLaughlin D.J."/>
            <person name="Morgenstern I."/>
            <person name="Morin E."/>
            <person name="Murat C."/>
            <person name="Nagy L.G."/>
            <person name="Nolan M."/>
            <person name="Ohm R.A."/>
            <person name="Patyshakuliyeva A."/>
            <person name="Rokas A."/>
            <person name="Ruiz-Duenas F.J."/>
            <person name="Sabat G."/>
            <person name="Salamov A."/>
            <person name="Samejima M."/>
            <person name="Schmutz J."/>
            <person name="Slot J.C."/>
            <person name="St John F."/>
            <person name="Stenlid J."/>
            <person name="Sun H."/>
            <person name="Sun S."/>
            <person name="Syed K."/>
            <person name="Tsang A."/>
            <person name="Wiebenga A."/>
            <person name="Young D."/>
            <person name="Pisabarro A."/>
            <person name="Eastwood D.C."/>
            <person name="Martin F."/>
            <person name="Cullen D."/>
            <person name="Grigoriev I.V."/>
            <person name="Hibbett D.S."/>
        </authorList>
    </citation>
    <scope>NUCLEOTIDE SEQUENCE [LARGE SCALE GENOMIC DNA]</scope>
    <source>
        <strain evidence="8">RWD-64-598 SS2</strain>
    </source>
</reference>
<dbReference type="Gene3D" id="1.25.10.10">
    <property type="entry name" value="Leucine-rich Repeat Variant"/>
    <property type="match status" value="1"/>
</dbReference>
<feature type="region of interest" description="Disordered" evidence="5">
    <location>
        <begin position="774"/>
        <end position="794"/>
    </location>
</feature>
<keyword evidence="2" id="KW-0813">Transport</keyword>
<keyword evidence="8" id="KW-1185">Reference proteome</keyword>
<dbReference type="RefSeq" id="XP_007766757.1">
    <property type="nucleotide sequence ID" value="XM_007768567.1"/>
</dbReference>
<feature type="region of interest" description="Disordered" evidence="5">
    <location>
        <begin position="694"/>
        <end position="730"/>
    </location>
</feature>
<evidence type="ECO:0000256" key="2">
    <source>
        <dbReference type="ARBA" id="ARBA00022448"/>
    </source>
</evidence>
<evidence type="ECO:0000313" key="7">
    <source>
        <dbReference type="EMBL" id="EIW82787.1"/>
    </source>
</evidence>
<keyword evidence="4" id="KW-0472">Membrane</keyword>
<evidence type="ECO:0000256" key="4">
    <source>
        <dbReference type="ARBA" id="ARBA00023136"/>
    </source>
</evidence>
<evidence type="ECO:0000313" key="8">
    <source>
        <dbReference type="Proteomes" id="UP000053558"/>
    </source>
</evidence>
<protein>
    <submittedName>
        <fullName evidence="7">ARM repeat-containing protein</fullName>
    </submittedName>
</protein>
<dbReference type="OrthoDB" id="29308at2759"/>
<dbReference type="EMBL" id="JH711576">
    <property type="protein sequence ID" value="EIW82787.1"/>
    <property type="molecule type" value="Genomic_DNA"/>
</dbReference>
<dbReference type="Pfam" id="PF01602">
    <property type="entry name" value="Adaptin_N"/>
    <property type="match status" value="1"/>
</dbReference>
<feature type="compositionally biased region" description="Low complexity" evidence="5">
    <location>
        <begin position="696"/>
        <end position="705"/>
    </location>
</feature>
<dbReference type="InterPro" id="IPR002553">
    <property type="entry name" value="Clathrin/coatomer_adapt-like_N"/>
</dbReference>
<organism evidence="7 8">
    <name type="scientific">Coniophora puteana (strain RWD-64-598)</name>
    <name type="common">Brown rot fungus</name>
    <dbReference type="NCBI Taxonomy" id="741705"/>
    <lineage>
        <taxon>Eukaryota</taxon>
        <taxon>Fungi</taxon>
        <taxon>Dikarya</taxon>
        <taxon>Basidiomycota</taxon>
        <taxon>Agaricomycotina</taxon>
        <taxon>Agaricomycetes</taxon>
        <taxon>Agaricomycetidae</taxon>
        <taxon>Boletales</taxon>
        <taxon>Coniophorineae</taxon>
        <taxon>Coniophoraceae</taxon>
        <taxon>Coniophora</taxon>
    </lineage>
</organism>
<dbReference type="GO" id="GO:0006886">
    <property type="term" value="P:intracellular protein transport"/>
    <property type="evidence" value="ECO:0007669"/>
    <property type="project" value="InterPro"/>
</dbReference>
<evidence type="ECO:0000256" key="1">
    <source>
        <dbReference type="ARBA" id="ARBA00004308"/>
    </source>
</evidence>
<evidence type="ECO:0000256" key="3">
    <source>
        <dbReference type="ARBA" id="ARBA00022927"/>
    </source>
</evidence>
<dbReference type="Proteomes" id="UP000053558">
    <property type="component" value="Unassembled WGS sequence"/>
</dbReference>
<dbReference type="InterPro" id="IPR050840">
    <property type="entry name" value="Adaptor_Complx_Large_Subunit"/>
</dbReference>
<name>A0A5M3MUW4_CONPW</name>
<feature type="region of interest" description="Disordered" evidence="5">
    <location>
        <begin position="634"/>
        <end position="660"/>
    </location>
</feature>
<dbReference type="GO" id="GO:0030117">
    <property type="term" value="C:membrane coat"/>
    <property type="evidence" value="ECO:0007669"/>
    <property type="project" value="InterPro"/>
</dbReference>
<sequence>MDVPFISSGATSRAHYALVRQVETAATPQAADQAILQEVDSIQQQFSDSSLSTRRCKELLILLLYCHSATSTCTVGDLGFAIPSALNLATIGRYTFCAETMPPTHELQLMLVNTLRKDLESAHVPHICLALEHLVNSPTEDVVPAVQPRLHNLLSHNSPHVRRRALLAFRALAQLEGDILARIEPDVQRRLGDSDSSVVNAALLTSTQFGSSDEIRVSVNNMLPSVWSMSDRASRRTLRNTLMAVRSLKPEDRHARTVYQNLKTISKRPELALLKESFLMLASFPSTTLSGLQRGASEPVVRSISHLLVSESPNDRYLFISCLSQLDAGLWAGTDPDIPAVLDELEVGRVMGLLDSPDSLIRKMVLHVLVRVDPGIVSAYYTQSVQTMPVGLSIPDKNQYVTRLLEIVDAQCGSGGNSNGGGDDDSDGELYASCVKDLFAATESAEHGDLHDIPVLEGPLEQILGHVRALPASASVPCVTSLVAPLASDASADPEADADVEGVRVGPTLMVALAALICEFAGTISTAPPDILRGLARRVGSYNAMVQETCLLVMLRVAAECDEVPDGIRKPVERLAEFSRKHIRNRFHQFLSLSRDRRVLADVVSRAASSSLPDFAVALSVAAKASGRAVVGGGGTPGSSAMTSPLPSQPSSLSPISPVTRSPSKLRYDAYAAPQASQSHHFISMSPRHRALMQISSGSASSSASRSRDRSPSRVHENESHELEDLSRTVSPGDLALAAASGTLSPPQNSKAVSKAPATEDLLMSTRVDLITLDSDPFMADPDPGQDPGAGSEEQTEFEHAWEAMEQNSARGWCEVSQDVIVRRLQKQRFRLAIISVDQPPYEGELKVLIQPSTAADAKGYAALRLREGDDDTCLWRLRCEDTELRMAVKKAMEEM</sequence>
<comment type="caution">
    <text evidence="7">The sequence shown here is derived from an EMBL/GenBank/DDBJ whole genome shotgun (WGS) entry which is preliminary data.</text>
</comment>
<dbReference type="GO" id="GO:0012505">
    <property type="term" value="C:endomembrane system"/>
    <property type="evidence" value="ECO:0007669"/>
    <property type="project" value="UniProtKB-SubCell"/>
</dbReference>
<evidence type="ECO:0000259" key="6">
    <source>
        <dbReference type="Pfam" id="PF01602"/>
    </source>
</evidence>